<evidence type="ECO:0000256" key="1">
    <source>
        <dbReference type="ARBA" id="ARBA00004141"/>
    </source>
</evidence>
<evidence type="ECO:0000256" key="2">
    <source>
        <dbReference type="ARBA" id="ARBA00022692"/>
    </source>
</evidence>
<dbReference type="InParanoid" id="G4TAR0"/>
<keyword evidence="3 5" id="KW-1133">Transmembrane helix</keyword>
<dbReference type="OrthoDB" id="10010920at2759"/>
<evidence type="ECO:0000256" key="3">
    <source>
        <dbReference type="ARBA" id="ARBA00022989"/>
    </source>
</evidence>
<dbReference type="InterPro" id="IPR036019">
    <property type="entry name" value="MscL_channel"/>
</dbReference>
<dbReference type="EMBL" id="CAFZ01000032">
    <property type="protein sequence ID" value="CCA68403.1"/>
    <property type="molecule type" value="Genomic_DNA"/>
</dbReference>
<dbReference type="InterPro" id="IPR037673">
    <property type="entry name" value="MSC/AndL"/>
</dbReference>
<dbReference type="GO" id="GO:0008381">
    <property type="term" value="F:mechanosensitive monoatomic ion channel activity"/>
    <property type="evidence" value="ECO:0007669"/>
    <property type="project" value="TreeGrafter"/>
</dbReference>
<keyword evidence="2 5" id="KW-0812">Transmembrane</keyword>
<organism evidence="6 7">
    <name type="scientific">Serendipita indica (strain DSM 11827)</name>
    <name type="common">Root endophyte fungus</name>
    <name type="synonym">Piriformospora indica</name>
    <dbReference type="NCBI Taxonomy" id="1109443"/>
    <lineage>
        <taxon>Eukaryota</taxon>
        <taxon>Fungi</taxon>
        <taxon>Dikarya</taxon>
        <taxon>Basidiomycota</taxon>
        <taxon>Agaricomycotina</taxon>
        <taxon>Agaricomycetes</taxon>
        <taxon>Sebacinales</taxon>
        <taxon>Serendipitaceae</taxon>
        <taxon>Serendipita</taxon>
    </lineage>
</organism>
<comment type="caution">
    <text evidence="6">The sequence shown here is derived from an EMBL/GenBank/DDBJ whole genome shotgun (WGS) entry which is preliminary data.</text>
</comment>
<dbReference type="HOGENOM" id="CLU_095787_2_0_1"/>
<proteinExistence type="predicted"/>
<dbReference type="SUPFAM" id="SSF81330">
    <property type="entry name" value="Gated mechanosensitive channel"/>
    <property type="match status" value="1"/>
</dbReference>
<keyword evidence="4 5" id="KW-0472">Membrane</keyword>
<gene>
    <name evidence="6" type="ORF">PIIN_02267</name>
</gene>
<keyword evidence="7" id="KW-1185">Reference proteome</keyword>
<evidence type="ECO:0000313" key="7">
    <source>
        <dbReference type="Proteomes" id="UP000007148"/>
    </source>
</evidence>
<name>G4TAR0_SERID</name>
<evidence type="ECO:0000313" key="6">
    <source>
        <dbReference type="EMBL" id="CCA68403.1"/>
    </source>
</evidence>
<sequence>MSTSWDNARHSWEEGAKRVKGAWQGFKEFLLRESVLEVAVGLIIASAFTRIVNSMVTDMILPFIALLPIFNRNLPQQFITLRKGPHQPQGGYNTIQQAEADGAIYLAYGRFIDAVLNFVAIGFVLYLIARFYGYVSGDSIIKHSTKCNYCRKEISEKASRCAFCSSWLDGREDRETSALAPATQ</sequence>
<reference evidence="6 7" key="1">
    <citation type="journal article" date="2011" name="PLoS Pathog.">
        <title>Endophytic Life Strategies Decoded by Genome and Transcriptome Analyses of the Mutualistic Root Symbiont Piriformospora indica.</title>
        <authorList>
            <person name="Zuccaro A."/>
            <person name="Lahrmann U."/>
            <person name="Guldener U."/>
            <person name="Langen G."/>
            <person name="Pfiffi S."/>
            <person name="Biedenkopf D."/>
            <person name="Wong P."/>
            <person name="Samans B."/>
            <person name="Grimm C."/>
            <person name="Basiewicz M."/>
            <person name="Murat C."/>
            <person name="Martin F."/>
            <person name="Kogel K.H."/>
        </authorList>
    </citation>
    <scope>NUCLEOTIDE SEQUENCE [LARGE SCALE GENOMIC DNA]</scope>
    <source>
        <strain evidence="6 7">DSM 11827</strain>
    </source>
</reference>
<dbReference type="eggNOG" id="ENOG502S1S2">
    <property type="taxonomic scope" value="Eukaryota"/>
</dbReference>
<evidence type="ECO:0000256" key="5">
    <source>
        <dbReference type="SAM" id="Phobius"/>
    </source>
</evidence>
<dbReference type="STRING" id="1109443.G4TAR0"/>
<dbReference type="Gene3D" id="1.10.1200.120">
    <property type="entry name" value="Large-conductance mechanosensitive channel, MscL, domain 1"/>
    <property type="match status" value="1"/>
</dbReference>
<dbReference type="OMA" id="HCTSEVE"/>
<dbReference type="AlphaFoldDB" id="G4TAR0"/>
<accession>G4TAR0</accession>
<dbReference type="Pfam" id="PF01741">
    <property type="entry name" value="MscL"/>
    <property type="match status" value="1"/>
</dbReference>
<dbReference type="GO" id="GO:0016020">
    <property type="term" value="C:membrane"/>
    <property type="evidence" value="ECO:0007669"/>
    <property type="project" value="UniProtKB-SubCell"/>
</dbReference>
<dbReference type="PANTHER" id="PTHR30266:SF2">
    <property type="entry name" value="LARGE-CONDUCTANCE MECHANOSENSITIVE CHANNEL"/>
    <property type="match status" value="1"/>
</dbReference>
<feature type="transmembrane region" description="Helical" evidence="5">
    <location>
        <begin position="114"/>
        <end position="133"/>
    </location>
</feature>
<dbReference type="Proteomes" id="UP000007148">
    <property type="component" value="Unassembled WGS sequence"/>
</dbReference>
<comment type="subcellular location">
    <subcellularLocation>
        <location evidence="1">Membrane</location>
        <topology evidence="1">Multi-pass membrane protein</topology>
    </subcellularLocation>
</comment>
<dbReference type="PANTHER" id="PTHR30266">
    <property type="entry name" value="MECHANOSENSITIVE CHANNEL MSCL"/>
    <property type="match status" value="1"/>
</dbReference>
<evidence type="ECO:0000256" key="4">
    <source>
        <dbReference type="ARBA" id="ARBA00023136"/>
    </source>
</evidence>
<protein>
    <submittedName>
        <fullName evidence="6">Related to large-conductance mechanosensitive channel</fullName>
    </submittedName>
</protein>